<sequence>MAETEAPVVPTPVPEETQVEEKAASKPASKAKAAPKAKKPAVAKKPKAARSYPSFEEMITEAIKTLKERTGSSQIAIAKCIEDKHKNLPSNFRKLLLIQSKRLVASGKLVKVKASFKLPSRSSSTAAAAAPVAVKKPAAKSKVAAKPKAATTKAVAKPKAKADGD</sequence>
<comment type="caution">
    <text evidence="9">The sequence shown here is derived from an EMBL/GenBank/DDBJ whole genome shotgun (WGS) entry which is preliminary data.</text>
</comment>
<accession>A0AAV0RPR5</accession>
<keyword evidence="5 6" id="KW-0539">Nucleus</keyword>
<dbReference type="SMART" id="SM00526">
    <property type="entry name" value="H15"/>
    <property type="match status" value="1"/>
</dbReference>
<evidence type="ECO:0000313" key="9">
    <source>
        <dbReference type="EMBL" id="CAI0559594.1"/>
    </source>
</evidence>
<feature type="region of interest" description="Disordered" evidence="7">
    <location>
        <begin position="140"/>
        <end position="165"/>
    </location>
</feature>
<protein>
    <recommendedName>
        <fullName evidence="8">H15 domain-containing protein</fullName>
    </recommendedName>
</protein>
<dbReference type="GO" id="GO:0005634">
    <property type="term" value="C:nucleus"/>
    <property type="evidence" value="ECO:0007669"/>
    <property type="project" value="UniProtKB-SubCell"/>
</dbReference>
<keyword evidence="3 6" id="KW-0158">Chromosome</keyword>
<feature type="compositionally biased region" description="Basic residues" evidence="7">
    <location>
        <begin position="33"/>
        <end position="47"/>
    </location>
</feature>
<reference evidence="9" key="1">
    <citation type="submission" date="2022-08" db="EMBL/GenBank/DDBJ databases">
        <authorList>
            <person name="Gutierrez-Valencia J."/>
        </authorList>
    </citation>
    <scope>NUCLEOTIDE SEQUENCE</scope>
</reference>
<dbReference type="Proteomes" id="UP001154282">
    <property type="component" value="Unassembled WGS sequence"/>
</dbReference>
<dbReference type="GO" id="GO:0006334">
    <property type="term" value="P:nucleosome assembly"/>
    <property type="evidence" value="ECO:0007669"/>
    <property type="project" value="InterPro"/>
</dbReference>
<name>A0AAV0RPR5_9ROSI</name>
<organism evidence="9 10">
    <name type="scientific">Linum tenue</name>
    <dbReference type="NCBI Taxonomy" id="586396"/>
    <lineage>
        <taxon>Eukaryota</taxon>
        <taxon>Viridiplantae</taxon>
        <taxon>Streptophyta</taxon>
        <taxon>Embryophyta</taxon>
        <taxon>Tracheophyta</taxon>
        <taxon>Spermatophyta</taxon>
        <taxon>Magnoliopsida</taxon>
        <taxon>eudicotyledons</taxon>
        <taxon>Gunneridae</taxon>
        <taxon>Pentapetalae</taxon>
        <taxon>rosids</taxon>
        <taxon>fabids</taxon>
        <taxon>Malpighiales</taxon>
        <taxon>Linaceae</taxon>
        <taxon>Linum</taxon>
    </lineage>
</organism>
<dbReference type="GO" id="GO:0003690">
    <property type="term" value="F:double-stranded DNA binding"/>
    <property type="evidence" value="ECO:0007669"/>
    <property type="project" value="TreeGrafter"/>
</dbReference>
<evidence type="ECO:0000256" key="6">
    <source>
        <dbReference type="RuleBase" id="RU003894"/>
    </source>
</evidence>
<feature type="domain" description="H15" evidence="8">
    <location>
        <begin position="51"/>
        <end position="120"/>
    </location>
</feature>
<dbReference type="PANTHER" id="PTHR11467">
    <property type="entry name" value="HISTONE H1"/>
    <property type="match status" value="1"/>
</dbReference>
<dbReference type="GO" id="GO:0045910">
    <property type="term" value="P:negative regulation of DNA recombination"/>
    <property type="evidence" value="ECO:0007669"/>
    <property type="project" value="TreeGrafter"/>
</dbReference>
<evidence type="ECO:0000256" key="2">
    <source>
        <dbReference type="ARBA" id="ARBA00004286"/>
    </source>
</evidence>
<dbReference type="InterPro" id="IPR005819">
    <property type="entry name" value="H1/H5"/>
</dbReference>
<dbReference type="InterPro" id="IPR005818">
    <property type="entry name" value="Histone_H1/H5_H15"/>
</dbReference>
<keyword evidence="4 6" id="KW-0238">DNA-binding</keyword>
<dbReference type="PRINTS" id="PR00624">
    <property type="entry name" value="HISTONEH5"/>
</dbReference>
<feature type="compositionally biased region" description="Low complexity" evidence="7">
    <location>
        <begin position="146"/>
        <end position="157"/>
    </location>
</feature>
<evidence type="ECO:0000256" key="4">
    <source>
        <dbReference type="ARBA" id="ARBA00023125"/>
    </source>
</evidence>
<proteinExistence type="inferred from homology"/>
<evidence type="ECO:0000256" key="3">
    <source>
        <dbReference type="ARBA" id="ARBA00022454"/>
    </source>
</evidence>
<comment type="similarity">
    <text evidence="6">Belongs to the histone H1/H5 family.</text>
</comment>
<evidence type="ECO:0000256" key="5">
    <source>
        <dbReference type="ARBA" id="ARBA00023242"/>
    </source>
</evidence>
<dbReference type="InterPro" id="IPR036390">
    <property type="entry name" value="WH_DNA-bd_sf"/>
</dbReference>
<evidence type="ECO:0000259" key="8">
    <source>
        <dbReference type="PROSITE" id="PS51504"/>
    </source>
</evidence>
<dbReference type="CDD" id="cd00073">
    <property type="entry name" value="H15"/>
    <property type="match status" value="1"/>
</dbReference>
<dbReference type="GO" id="GO:0000786">
    <property type="term" value="C:nucleosome"/>
    <property type="evidence" value="ECO:0007669"/>
    <property type="project" value="InterPro"/>
</dbReference>
<feature type="region of interest" description="Disordered" evidence="7">
    <location>
        <begin position="1"/>
        <end position="47"/>
    </location>
</feature>
<gene>
    <name evidence="9" type="ORF">LITE_LOCUS49301</name>
</gene>
<dbReference type="PROSITE" id="PS51504">
    <property type="entry name" value="H15"/>
    <property type="match status" value="1"/>
</dbReference>
<dbReference type="EMBL" id="CAMGYJ010000011">
    <property type="protein sequence ID" value="CAI0559594.1"/>
    <property type="molecule type" value="Genomic_DNA"/>
</dbReference>
<dbReference type="PANTHER" id="PTHR11467:SF168">
    <property type="entry name" value="HISTONE H1.1"/>
    <property type="match status" value="1"/>
</dbReference>
<evidence type="ECO:0000256" key="1">
    <source>
        <dbReference type="ARBA" id="ARBA00004123"/>
    </source>
</evidence>
<evidence type="ECO:0000256" key="7">
    <source>
        <dbReference type="SAM" id="MobiDB-lite"/>
    </source>
</evidence>
<dbReference type="InterPro" id="IPR036388">
    <property type="entry name" value="WH-like_DNA-bd_sf"/>
</dbReference>
<dbReference type="GO" id="GO:0030261">
    <property type="term" value="P:chromosome condensation"/>
    <property type="evidence" value="ECO:0007669"/>
    <property type="project" value="TreeGrafter"/>
</dbReference>
<dbReference type="AlphaFoldDB" id="A0AAV0RPR5"/>
<dbReference type="SUPFAM" id="SSF46785">
    <property type="entry name" value="Winged helix' DNA-binding domain"/>
    <property type="match status" value="1"/>
</dbReference>
<keyword evidence="10" id="KW-1185">Reference proteome</keyword>
<comment type="subcellular location">
    <subcellularLocation>
        <location evidence="2">Chromosome</location>
    </subcellularLocation>
    <subcellularLocation>
        <location evidence="1 6">Nucleus</location>
    </subcellularLocation>
</comment>
<dbReference type="GO" id="GO:0031492">
    <property type="term" value="F:nucleosomal DNA binding"/>
    <property type="evidence" value="ECO:0007669"/>
    <property type="project" value="TreeGrafter"/>
</dbReference>
<dbReference type="Pfam" id="PF00538">
    <property type="entry name" value="Linker_histone"/>
    <property type="match status" value="1"/>
</dbReference>
<dbReference type="Gene3D" id="1.10.10.10">
    <property type="entry name" value="Winged helix-like DNA-binding domain superfamily/Winged helix DNA-binding domain"/>
    <property type="match status" value="1"/>
</dbReference>
<dbReference type="GO" id="GO:0030527">
    <property type="term" value="F:structural constituent of chromatin"/>
    <property type="evidence" value="ECO:0007669"/>
    <property type="project" value="InterPro"/>
</dbReference>
<evidence type="ECO:0000313" key="10">
    <source>
        <dbReference type="Proteomes" id="UP001154282"/>
    </source>
</evidence>